<keyword evidence="15" id="KW-1185">Reference proteome</keyword>
<keyword evidence="8" id="KW-0769">Symport</keyword>
<evidence type="ECO:0000256" key="4">
    <source>
        <dbReference type="ARBA" id="ARBA00022475"/>
    </source>
</evidence>
<evidence type="ECO:0000256" key="8">
    <source>
        <dbReference type="ARBA" id="ARBA00022847"/>
    </source>
</evidence>
<sequence>VVWFTALFPYAVLAILLVRGVTLPGSAEGIKYYLNPNFSAITKAEVRVVWFTALFPYAVLAILLVRGVTLPGSAEGIKYYLNPNFSAITKAEFIIVYGLVGYEPLTYENYIYPGWANVLGWLIAGSSVACIPGVAAFKILTTPGTFWQFIIVYGLVGYEPLTYENYIYPGWANVLGWLIAGSSVACIPGVAAFKILTTPGTFWQ</sequence>
<evidence type="ECO:0000256" key="3">
    <source>
        <dbReference type="ARBA" id="ARBA00022448"/>
    </source>
</evidence>
<evidence type="ECO:0000256" key="13">
    <source>
        <dbReference type="ARBA" id="ARBA00023180"/>
    </source>
</evidence>
<feature type="transmembrane region" description="Helical" evidence="14">
    <location>
        <begin position="175"/>
        <end position="196"/>
    </location>
</feature>
<evidence type="ECO:0000256" key="14">
    <source>
        <dbReference type="SAM" id="Phobius"/>
    </source>
</evidence>
<comment type="subcellular location">
    <subcellularLocation>
        <location evidence="1">Cell membrane</location>
        <topology evidence="1">Multi-pass membrane protein</topology>
    </subcellularLocation>
</comment>
<dbReference type="GO" id="GO:0006865">
    <property type="term" value="P:amino acid transport"/>
    <property type="evidence" value="ECO:0007669"/>
    <property type="project" value="TreeGrafter"/>
</dbReference>
<evidence type="ECO:0000256" key="11">
    <source>
        <dbReference type="ARBA" id="ARBA00023136"/>
    </source>
</evidence>
<keyword evidence="7" id="KW-0532">Neurotransmitter transport</keyword>
<evidence type="ECO:0000256" key="2">
    <source>
        <dbReference type="ARBA" id="ARBA00006459"/>
    </source>
</evidence>
<keyword evidence="11 14" id="KW-0472">Membrane</keyword>
<dbReference type="PANTHER" id="PTHR11616:SF320">
    <property type="entry name" value="SODIUM-DEPENDENT NORADRENALINE TRANSPORTER"/>
    <property type="match status" value="1"/>
</dbReference>
<dbReference type="PANTHER" id="PTHR11616">
    <property type="entry name" value="SODIUM/CHLORIDE DEPENDENT TRANSPORTER"/>
    <property type="match status" value="1"/>
</dbReference>
<comment type="similarity">
    <text evidence="2">Belongs to the sodium:neurotransmitter symporter (SNF) (TC 2.A.22) family.</text>
</comment>
<dbReference type="GO" id="GO:0042734">
    <property type="term" value="C:presynaptic membrane"/>
    <property type="evidence" value="ECO:0007669"/>
    <property type="project" value="TreeGrafter"/>
</dbReference>
<keyword evidence="4" id="KW-1003">Cell membrane</keyword>
<reference evidence="16" key="1">
    <citation type="submission" date="2025-08" db="UniProtKB">
        <authorList>
            <consortium name="RefSeq"/>
        </authorList>
    </citation>
    <scope>IDENTIFICATION</scope>
    <source>
        <tissue evidence="16">Whole organism</tissue>
    </source>
</reference>
<dbReference type="GO" id="GO:0015874">
    <property type="term" value="P:norepinephrine transport"/>
    <property type="evidence" value="ECO:0007669"/>
    <property type="project" value="TreeGrafter"/>
</dbReference>
<dbReference type="RefSeq" id="XP_052131844.1">
    <property type="nucleotide sequence ID" value="XM_052275884.1"/>
</dbReference>
<feature type="transmembrane region" description="Helical" evidence="14">
    <location>
        <begin position="144"/>
        <end position="163"/>
    </location>
</feature>
<accession>A0A9C6X9Z7</accession>
<evidence type="ECO:0000313" key="16">
    <source>
        <dbReference type="RefSeq" id="XP_052131844.1"/>
    </source>
</evidence>
<keyword evidence="5 14" id="KW-0812">Transmembrane</keyword>
<dbReference type="AlphaFoldDB" id="A0A9C6X9Z7"/>
<organism evidence="15 16">
    <name type="scientific">Frankliniella occidentalis</name>
    <name type="common">Western flower thrips</name>
    <name type="synonym">Euthrips occidentalis</name>
    <dbReference type="NCBI Taxonomy" id="133901"/>
    <lineage>
        <taxon>Eukaryota</taxon>
        <taxon>Metazoa</taxon>
        <taxon>Ecdysozoa</taxon>
        <taxon>Arthropoda</taxon>
        <taxon>Hexapoda</taxon>
        <taxon>Insecta</taxon>
        <taxon>Pterygota</taxon>
        <taxon>Neoptera</taxon>
        <taxon>Paraneoptera</taxon>
        <taxon>Thysanoptera</taxon>
        <taxon>Terebrantia</taxon>
        <taxon>Thripoidea</taxon>
        <taxon>Thripidae</taxon>
        <taxon>Frankliniella</taxon>
    </lineage>
</organism>
<dbReference type="OrthoDB" id="6581954at2759"/>
<dbReference type="GeneID" id="127751803"/>
<feature type="non-terminal residue" evidence="16">
    <location>
        <position position="1"/>
    </location>
</feature>
<feature type="transmembrane region" description="Helical" evidence="14">
    <location>
        <begin position="80"/>
        <end position="102"/>
    </location>
</feature>
<evidence type="ECO:0000313" key="15">
    <source>
        <dbReference type="Proteomes" id="UP000504606"/>
    </source>
</evidence>
<dbReference type="InterPro" id="IPR037272">
    <property type="entry name" value="SNS_sf"/>
</dbReference>
<keyword evidence="9 14" id="KW-1133">Transmembrane helix</keyword>
<evidence type="ECO:0000256" key="6">
    <source>
        <dbReference type="ARBA" id="ARBA00022723"/>
    </source>
</evidence>
<evidence type="ECO:0000256" key="1">
    <source>
        <dbReference type="ARBA" id="ARBA00004651"/>
    </source>
</evidence>
<keyword evidence="13" id="KW-0325">Glycoprotein</keyword>
<evidence type="ECO:0000256" key="5">
    <source>
        <dbReference type="ARBA" id="ARBA00022692"/>
    </source>
</evidence>
<evidence type="ECO:0000256" key="12">
    <source>
        <dbReference type="ARBA" id="ARBA00023157"/>
    </source>
</evidence>
<feature type="transmembrane region" description="Helical" evidence="14">
    <location>
        <begin position="114"/>
        <end position="137"/>
    </location>
</feature>
<evidence type="ECO:0000256" key="9">
    <source>
        <dbReference type="ARBA" id="ARBA00022989"/>
    </source>
</evidence>
<dbReference type="GO" id="GO:0005330">
    <property type="term" value="F:dopamine:sodium symporter activity"/>
    <property type="evidence" value="ECO:0007669"/>
    <property type="project" value="TreeGrafter"/>
</dbReference>
<proteinExistence type="inferred from homology"/>
<keyword evidence="3" id="KW-0813">Transport</keyword>
<evidence type="ECO:0000256" key="10">
    <source>
        <dbReference type="ARBA" id="ARBA00023053"/>
    </source>
</evidence>
<keyword evidence="10" id="KW-0915">Sodium</keyword>
<keyword evidence="6" id="KW-0479">Metal-binding</keyword>
<dbReference type="GO" id="GO:0032809">
    <property type="term" value="C:neuronal cell body membrane"/>
    <property type="evidence" value="ECO:0007669"/>
    <property type="project" value="TreeGrafter"/>
</dbReference>
<gene>
    <name evidence="16" type="primary">LOC127751803</name>
</gene>
<dbReference type="KEGG" id="foc:127751803"/>
<feature type="transmembrane region" description="Helical" evidence="14">
    <location>
        <begin position="48"/>
        <end position="68"/>
    </location>
</feature>
<name>A0A9C6X9Z7_FRAOC</name>
<dbReference type="GO" id="GO:0030424">
    <property type="term" value="C:axon"/>
    <property type="evidence" value="ECO:0007669"/>
    <property type="project" value="TreeGrafter"/>
</dbReference>
<dbReference type="GO" id="GO:0046872">
    <property type="term" value="F:metal ion binding"/>
    <property type="evidence" value="ECO:0007669"/>
    <property type="project" value="UniProtKB-KW"/>
</dbReference>
<dbReference type="GO" id="GO:0051583">
    <property type="term" value="P:dopamine uptake involved in synaptic transmission"/>
    <property type="evidence" value="ECO:0007669"/>
    <property type="project" value="TreeGrafter"/>
</dbReference>
<dbReference type="PROSITE" id="PS50267">
    <property type="entry name" value="NA_NEUROTRAN_SYMP_3"/>
    <property type="match status" value="4"/>
</dbReference>
<dbReference type="Pfam" id="PF00209">
    <property type="entry name" value="SNF"/>
    <property type="match status" value="3"/>
</dbReference>
<evidence type="ECO:0000256" key="7">
    <source>
        <dbReference type="ARBA" id="ARBA00022775"/>
    </source>
</evidence>
<protein>
    <submittedName>
        <fullName evidence="16">Sodium-dependent dopamine transporter-like</fullName>
    </submittedName>
</protein>
<dbReference type="InterPro" id="IPR000175">
    <property type="entry name" value="Na/ntran_symport"/>
</dbReference>
<dbReference type="Proteomes" id="UP000504606">
    <property type="component" value="Unplaced"/>
</dbReference>
<keyword evidence="12" id="KW-1015">Disulfide bond</keyword>
<dbReference type="SUPFAM" id="SSF161070">
    <property type="entry name" value="SNF-like"/>
    <property type="match status" value="4"/>
</dbReference>
<feature type="non-terminal residue" evidence="16">
    <location>
        <position position="204"/>
    </location>
</feature>